<proteinExistence type="predicted"/>
<protein>
    <submittedName>
        <fullName evidence="2">Uncharacterized protein</fullName>
    </submittedName>
</protein>
<name>A0A835Z3H4_9STRA</name>
<feature type="region of interest" description="Disordered" evidence="1">
    <location>
        <begin position="183"/>
        <end position="233"/>
    </location>
</feature>
<gene>
    <name evidence="2" type="ORF">JKP88DRAFT_348084</name>
</gene>
<dbReference type="InterPro" id="IPR032675">
    <property type="entry name" value="LRR_dom_sf"/>
</dbReference>
<dbReference type="Proteomes" id="UP000664859">
    <property type="component" value="Unassembled WGS sequence"/>
</dbReference>
<feature type="compositionally biased region" description="Gly residues" evidence="1">
    <location>
        <begin position="62"/>
        <end position="79"/>
    </location>
</feature>
<feature type="compositionally biased region" description="Low complexity" evidence="1">
    <location>
        <begin position="202"/>
        <end position="214"/>
    </location>
</feature>
<evidence type="ECO:0000313" key="2">
    <source>
        <dbReference type="EMBL" id="KAG5186902.1"/>
    </source>
</evidence>
<dbReference type="EMBL" id="JAFCMP010000101">
    <property type="protein sequence ID" value="KAG5186902.1"/>
    <property type="molecule type" value="Genomic_DNA"/>
</dbReference>
<dbReference type="SUPFAM" id="SSF52047">
    <property type="entry name" value="RNI-like"/>
    <property type="match status" value="1"/>
</dbReference>
<accession>A0A835Z3H4</accession>
<evidence type="ECO:0000256" key="1">
    <source>
        <dbReference type="SAM" id="MobiDB-lite"/>
    </source>
</evidence>
<feature type="region of interest" description="Disordered" evidence="1">
    <location>
        <begin position="59"/>
        <end position="106"/>
    </location>
</feature>
<dbReference type="Gene3D" id="3.80.10.10">
    <property type="entry name" value="Ribonuclease Inhibitor"/>
    <property type="match status" value="1"/>
</dbReference>
<dbReference type="OrthoDB" id="203644at2759"/>
<reference evidence="2" key="1">
    <citation type="submission" date="2021-02" db="EMBL/GenBank/DDBJ databases">
        <title>First Annotated Genome of the Yellow-green Alga Tribonema minus.</title>
        <authorList>
            <person name="Mahan K.M."/>
        </authorList>
    </citation>
    <scope>NUCLEOTIDE SEQUENCE</scope>
    <source>
        <strain evidence="2">UTEX B ZZ1240</strain>
    </source>
</reference>
<sequence length="411" mass="43154">MLVAGHYLCKRGRGSVTFSATYSSAQRAAVAATAAALGLVYSEDERGRAKVTAAAAASADGAAGGGGGGGGDGDGGDWGGGERRGSKGRRRDSEGENGSATVPHSALQGMESALDARTCKKLQQLAGTLPRERGGAYRVVCLRYQLGVCPNRPHDCTYAHFQANLHKIGRFKPLLDLVHAAEGSKKGPARVRNKPRSESLGEAVEANASAAAAEKGADTSGGGAAHRSRGSSVASQGEAETLLKFESLQVLELSNCSALEGVVGVECPSLLHLSVTGCRAFAAFDVDAHRVTHLDLSNCPAIAGWELSGKSLANVQVARLNGCRALPFKFFAALVDHCRHMRRLEICGAACEGGLTSSERVRQQYPGGKRDAMNSDHFSRVKSRAAPLRNLEKGRPRLDVVRTKNQLAARR</sequence>
<keyword evidence="3" id="KW-1185">Reference proteome</keyword>
<evidence type="ECO:0000313" key="3">
    <source>
        <dbReference type="Proteomes" id="UP000664859"/>
    </source>
</evidence>
<comment type="caution">
    <text evidence="2">The sequence shown here is derived from an EMBL/GenBank/DDBJ whole genome shotgun (WGS) entry which is preliminary data.</text>
</comment>
<dbReference type="AlphaFoldDB" id="A0A835Z3H4"/>
<organism evidence="2 3">
    <name type="scientific">Tribonema minus</name>
    <dbReference type="NCBI Taxonomy" id="303371"/>
    <lineage>
        <taxon>Eukaryota</taxon>
        <taxon>Sar</taxon>
        <taxon>Stramenopiles</taxon>
        <taxon>Ochrophyta</taxon>
        <taxon>PX clade</taxon>
        <taxon>Xanthophyceae</taxon>
        <taxon>Tribonematales</taxon>
        <taxon>Tribonemataceae</taxon>
        <taxon>Tribonema</taxon>
    </lineage>
</organism>